<evidence type="ECO:0000313" key="1">
    <source>
        <dbReference type="EMBL" id="RIB09023.1"/>
    </source>
</evidence>
<dbReference type="Proteomes" id="UP000266673">
    <property type="component" value="Unassembled WGS sequence"/>
</dbReference>
<dbReference type="AlphaFoldDB" id="A0A397UNS2"/>
<accession>A0A397UNS2</accession>
<dbReference type="EMBL" id="QKWP01001426">
    <property type="protein sequence ID" value="RIB09023.1"/>
    <property type="molecule type" value="Genomic_DNA"/>
</dbReference>
<dbReference type="Pfam" id="PF10303">
    <property type="entry name" value="DUF2408"/>
    <property type="match status" value="3"/>
</dbReference>
<dbReference type="PANTHER" id="PTHR28086">
    <property type="entry name" value="UPF0662 PROTEIN YPL260W"/>
    <property type="match status" value="1"/>
</dbReference>
<dbReference type="PANTHER" id="PTHR28086:SF1">
    <property type="entry name" value="CU(2+) SUPPRESSING AND BLEOMYCIN SENSITIVE PROTEIN 1"/>
    <property type="match status" value="1"/>
</dbReference>
<protein>
    <submittedName>
        <fullName evidence="1">Uncharacterized protein</fullName>
    </submittedName>
</protein>
<keyword evidence="2" id="KW-1185">Reference proteome</keyword>
<dbReference type="GO" id="GO:0005634">
    <property type="term" value="C:nucleus"/>
    <property type="evidence" value="ECO:0007669"/>
    <property type="project" value="TreeGrafter"/>
</dbReference>
<dbReference type="GO" id="GO:0005737">
    <property type="term" value="C:cytoplasm"/>
    <property type="evidence" value="ECO:0007669"/>
    <property type="project" value="TreeGrafter"/>
</dbReference>
<comment type="caution">
    <text evidence="1">The sequence shown here is derived from an EMBL/GenBank/DDBJ whole genome shotgun (WGS) entry which is preliminary data.</text>
</comment>
<sequence>MSTRVPNEELPILEALINIRNRLQALKQDRQNYIKVQAVTEIYDEVTEQVTKLNDLREKATEPPSKDNRVNDVLDDVFQLLSLFFITVGKSRESPATYAQLATIKQCLEHLNESGVYTQDEISAYQNRLSEFRKIIHVERDEVIPEPQMKLLRRKLVSCEMVLNQLLESVSNISEELVPIHQSLVEIKRNLGAIGTKSEFEISDIIPYQIKLRAIDSKRVDGKFLSSDGSIPSGQAHVIGLLEECYEDAHELIACQNNVAEFLKPLYDRLIDLKSQLERLVLTHRWSLRETDLWSYQLQLTKIDNMRKDGKFYDDEGNIPEGQATLLYLLHKCYRLVYKLLSSSEPIAEPLIPIHNQLRTVRKLLLEVKKLGGPFTTRELYHYQMKLASIDNLRKDGKFLDTDGSVPEGQGIVMALLNECYDILFEMKTDMEEEE</sequence>
<evidence type="ECO:0000313" key="2">
    <source>
        <dbReference type="Proteomes" id="UP000266673"/>
    </source>
</evidence>
<dbReference type="OrthoDB" id="2011986at2759"/>
<organism evidence="1 2">
    <name type="scientific">Gigaspora rosea</name>
    <dbReference type="NCBI Taxonomy" id="44941"/>
    <lineage>
        <taxon>Eukaryota</taxon>
        <taxon>Fungi</taxon>
        <taxon>Fungi incertae sedis</taxon>
        <taxon>Mucoromycota</taxon>
        <taxon>Glomeromycotina</taxon>
        <taxon>Glomeromycetes</taxon>
        <taxon>Diversisporales</taxon>
        <taxon>Gigasporaceae</taxon>
        <taxon>Gigaspora</taxon>
    </lineage>
</organism>
<proteinExistence type="predicted"/>
<dbReference type="InterPro" id="IPR018810">
    <property type="entry name" value="UPF0662"/>
</dbReference>
<dbReference type="STRING" id="44941.A0A397UNS2"/>
<reference evidence="1 2" key="1">
    <citation type="submission" date="2018-06" db="EMBL/GenBank/DDBJ databases">
        <title>Comparative genomics reveals the genomic features of Rhizophagus irregularis, R. cerebriforme, R. diaphanum and Gigaspora rosea, and their symbiotic lifestyle signature.</title>
        <authorList>
            <person name="Morin E."/>
            <person name="San Clemente H."/>
            <person name="Chen E.C.H."/>
            <person name="De La Providencia I."/>
            <person name="Hainaut M."/>
            <person name="Kuo A."/>
            <person name="Kohler A."/>
            <person name="Murat C."/>
            <person name="Tang N."/>
            <person name="Roy S."/>
            <person name="Loubradou J."/>
            <person name="Henrissat B."/>
            <person name="Grigoriev I.V."/>
            <person name="Corradi N."/>
            <person name="Roux C."/>
            <person name="Martin F.M."/>
        </authorList>
    </citation>
    <scope>NUCLEOTIDE SEQUENCE [LARGE SCALE GENOMIC DNA]</scope>
    <source>
        <strain evidence="1 2">DAOM 194757</strain>
    </source>
</reference>
<name>A0A397UNS2_9GLOM</name>
<gene>
    <name evidence="1" type="ORF">C2G38_2021732</name>
</gene>